<comment type="caution">
    <text evidence="4">The sequence shown here is derived from an EMBL/GenBank/DDBJ whole genome shotgun (WGS) entry which is preliminary data.</text>
</comment>
<feature type="compositionally biased region" description="Basic and acidic residues" evidence="2">
    <location>
        <begin position="488"/>
        <end position="499"/>
    </location>
</feature>
<gene>
    <name evidence="4" type="ORF">AQPW35_06860</name>
</gene>
<keyword evidence="1" id="KW-0175">Coiled coil</keyword>
<organism evidence="4 5">
    <name type="scientific">Pseudaquabacterium pictum</name>
    <dbReference type="NCBI Taxonomy" id="2315236"/>
    <lineage>
        <taxon>Bacteria</taxon>
        <taxon>Pseudomonadati</taxon>
        <taxon>Pseudomonadota</taxon>
        <taxon>Betaproteobacteria</taxon>
        <taxon>Burkholderiales</taxon>
        <taxon>Sphaerotilaceae</taxon>
        <taxon>Pseudaquabacterium</taxon>
    </lineage>
</organism>
<evidence type="ECO:0000313" key="4">
    <source>
        <dbReference type="EMBL" id="GCL61605.1"/>
    </source>
</evidence>
<feature type="coiled-coil region" evidence="1">
    <location>
        <begin position="74"/>
        <end position="108"/>
    </location>
</feature>
<evidence type="ECO:0000256" key="2">
    <source>
        <dbReference type="SAM" id="MobiDB-lite"/>
    </source>
</evidence>
<feature type="transmembrane region" description="Helical" evidence="3">
    <location>
        <begin position="111"/>
        <end position="131"/>
    </location>
</feature>
<feature type="compositionally biased region" description="Basic and acidic residues" evidence="2">
    <location>
        <begin position="507"/>
        <end position="516"/>
    </location>
</feature>
<protein>
    <submittedName>
        <fullName evidence="4">Uncharacterized protein</fullName>
    </submittedName>
</protein>
<dbReference type="AlphaFoldDB" id="A0A480APK0"/>
<keyword evidence="3" id="KW-1133">Transmembrane helix</keyword>
<keyword evidence="3" id="KW-0472">Membrane</keyword>
<dbReference type="Proteomes" id="UP000301751">
    <property type="component" value="Unassembled WGS sequence"/>
</dbReference>
<evidence type="ECO:0000256" key="3">
    <source>
        <dbReference type="SAM" id="Phobius"/>
    </source>
</evidence>
<reference evidence="5" key="1">
    <citation type="submission" date="2019-03" db="EMBL/GenBank/DDBJ databases">
        <title>Aquabacterium pictum sp.nov., the first bacteriochlorophyll a-containing freshwater bacterium in the genus Aquabacterium of the class Betaproteobacteria.</title>
        <authorList>
            <person name="Hirose S."/>
            <person name="Tank M."/>
            <person name="Hara E."/>
            <person name="Tamaki H."/>
            <person name="Takaichi S."/>
            <person name="Haruta S."/>
            <person name="Hanada S."/>
        </authorList>
    </citation>
    <scope>NUCLEOTIDE SEQUENCE [LARGE SCALE GENOMIC DNA]</scope>
    <source>
        <strain evidence="5">W35</strain>
    </source>
</reference>
<keyword evidence="5" id="KW-1185">Reference proteome</keyword>
<dbReference type="EMBL" id="BJCL01000001">
    <property type="protein sequence ID" value="GCL61605.1"/>
    <property type="molecule type" value="Genomic_DNA"/>
</dbReference>
<keyword evidence="3" id="KW-0812">Transmembrane</keyword>
<proteinExistence type="predicted"/>
<evidence type="ECO:0000256" key="1">
    <source>
        <dbReference type="SAM" id="Coils"/>
    </source>
</evidence>
<accession>A0A480APK0</accession>
<name>A0A480APK0_9BURK</name>
<sequence length="535" mass="57746">MHGACVLESIPTFHTHGHRLAAAPIRTAPGLRHPIAAAAATLVLCVVLAAPGRAQVVPEPVQQPATGPATADDMRSLDQQVQTVLAEARRQQEQIAQQRERLSRAEAANLWLPWLGMAVLGLGGLSGWLGWRLWRLQRQQVQPPAAPAAAAPVDDPAALNMAALVAAAMPDSFSSRGTERPLLSTPAAGIAPPDMTVAQARRVPLQRDSSGASLAGSSEFSLGTGVPPRPVTVEELLDLDQQVDFFLALGQAQSAIDLLLGHVRGSGGASALPYFRLLEIYRQQGDEEAYERTRERFNQRFNAYAPDWSGDLAGGRLLEDYPDVLRRLQRAWPQPIRAVAEMEGLLLRRADLEPFDLPAYRDLLMLHALVRDMPATPAVPEARALPTVPAAAPPRRAAPPITTPAVLNLGDAVSPPDGESVDLLLPLDDDPLDITAPRPHLAEQANAQAMLADWVFTRAAQARRGHAESPRAQPAAPVRRGITLDLDLSEHAPAPREFTRPAAFTDIDMRRDKRLSDLGGLDEIDSDPTPLPSRR</sequence>
<feature type="region of interest" description="Disordered" evidence="2">
    <location>
        <begin position="488"/>
        <end position="535"/>
    </location>
</feature>
<evidence type="ECO:0000313" key="5">
    <source>
        <dbReference type="Proteomes" id="UP000301751"/>
    </source>
</evidence>